<organism evidence="1 2">
    <name type="scientific">Flavobacterium flabelliforme</name>
    <dbReference type="NCBI Taxonomy" id="2816119"/>
    <lineage>
        <taxon>Bacteria</taxon>
        <taxon>Pseudomonadati</taxon>
        <taxon>Bacteroidota</taxon>
        <taxon>Flavobacteriia</taxon>
        <taxon>Flavobacteriales</taxon>
        <taxon>Flavobacteriaceae</taxon>
        <taxon>Flavobacterium</taxon>
    </lineage>
</organism>
<dbReference type="EMBL" id="JAGFBU010000001">
    <property type="protein sequence ID" value="MBP4141378.1"/>
    <property type="molecule type" value="Genomic_DNA"/>
</dbReference>
<proteinExistence type="predicted"/>
<keyword evidence="2" id="KW-1185">Reference proteome</keyword>
<evidence type="ECO:0000313" key="1">
    <source>
        <dbReference type="EMBL" id="MBP4141378.1"/>
    </source>
</evidence>
<dbReference type="RefSeq" id="WP_210645465.1">
    <property type="nucleotide sequence ID" value="NZ_JAGFBU010000001.1"/>
</dbReference>
<name>A0ABS5CRY4_9FLAO</name>
<accession>A0ABS5CRY4</accession>
<evidence type="ECO:0000313" key="2">
    <source>
        <dbReference type="Proteomes" id="UP000674217"/>
    </source>
</evidence>
<sequence length="53" mass="5975">MLKNILDLKGAQELTKNEQISISGGNAPDCYDPQTETYLCPVRIGREWFCNPC</sequence>
<protein>
    <recommendedName>
        <fullName evidence="3">Bacteriocin-type signal sequence-containing protein</fullName>
    </recommendedName>
</protein>
<evidence type="ECO:0008006" key="3">
    <source>
        <dbReference type="Google" id="ProtNLM"/>
    </source>
</evidence>
<reference evidence="1 2" key="1">
    <citation type="submission" date="2021-03" db="EMBL/GenBank/DDBJ databases">
        <title>Flavobacterium Flabelliformis Sp. Nov. And Flavobacterium Geliluteum Sp. Nov., Two Novel Multidrug Resistant Psychrophilic Species Isolated From Antarctica.</title>
        <authorList>
            <person name="Kralova S."/>
            <person name="Busse H.J."/>
            <person name="Bezdicek M."/>
            <person name="Nykrynova M."/>
            <person name="Kroupova E."/>
            <person name="Krsek D."/>
            <person name="Sedlacek I."/>
        </authorList>
    </citation>
    <scope>NUCLEOTIDE SEQUENCE [LARGE SCALE GENOMIC DNA]</scope>
    <source>
        <strain evidence="1 2">P4023</strain>
    </source>
</reference>
<dbReference type="Proteomes" id="UP000674217">
    <property type="component" value="Unassembled WGS sequence"/>
</dbReference>
<gene>
    <name evidence="1" type="ORF">J3S90_06135</name>
</gene>
<comment type="caution">
    <text evidence="1">The sequence shown here is derived from an EMBL/GenBank/DDBJ whole genome shotgun (WGS) entry which is preliminary data.</text>
</comment>